<feature type="domain" description="Reverse transcriptase/retrotransposon-derived protein RNase H-like" evidence="2">
    <location>
        <begin position="30"/>
        <end position="107"/>
    </location>
</feature>
<dbReference type="InterPro" id="IPR043502">
    <property type="entry name" value="DNA/RNA_pol_sf"/>
</dbReference>
<gene>
    <name evidence="3" type="ORF">VITISV_008334</name>
</gene>
<dbReference type="AlphaFoldDB" id="A5BG58"/>
<dbReference type="GO" id="GO:0004523">
    <property type="term" value="F:RNA-DNA hybrid ribonuclease activity"/>
    <property type="evidence" value="ECO:0007669"/>
    <property type="project" value="InterPro"/>
</dbReference>
<evidence type="ECO:0000259" key="1">
    <source>
        <dbReference type="Pfam" id="PF13456"/>
    </source>
</evidence>
<accession>A5BG58</accession>
<proteinExistence type="predicted"/>
<dbReference type="Gene3D" id="3.30.70.270">
    <property type="match status" value="1"/>
</dbReference>
<dbReference type="Gene3D" id="3.30.420.10">
    <property type="entry name" value="Ribonuclease H-like superfamily/Ribonuclease H"/>
    <property type="match status" value="1"/>
</dbReference>
<dbReference type="GO" id="GO:0003676">
    <property type="term" value="F:nucleic acid binding"/>
    <property type="evidence" value="ECO:0007669"/>
    <property type="project" value="InterPro"/>
</dbReference>
<dbReference type="Pfam" id="PF13456">
    <property type="entry name" value="RVT_3"/>
    <property type="match status" value="1"/>
</dbReference>
<sequence length="206" mass="23207">MAAIAHFISRCTDCLKPFFNVIKKAKTFEWIAECEEAFLAIKSYLISPLILKSPQLGDPLYMYLATSKLVVSAVLFKLGLDGSQLPIYYVSKTMFPTKQSYTLLEKAVRLGFHSSNNEVGYEALLIGISLALLVQASHLNIRSDSQLVVNQVQGGYEARYVRMVRYLKKVKNQLQKFSEWKMTQITREENARANALAEVVASLAVM</sequence>
<organism evidence="3">
    <name type="scientific">Vitis vinifera</name>
    <name type="common">Grape</name>
    <dbReference type="NCBI Taxonomy" id="29760"/>
    <lineage>
        <taxon>Eukaryota</taxon>
        <taxon>Viridiplantae</taxon>
        <taxon>Streptophyta</taxon>
        <taxon>Embryophyta</taxon>
        <taxon>Tracheophyta</taxon>
        <taxon>Spermatophyta</taxon>
        <taxon>Magnoliopsida</taxon>
        <taxon>eudicotyledons</taxon>
        <taxon>Gunneridae</taxon>
        <taxon>Pentapetalae</taxon>
        <taxon>rosids</taxon>
        <taxon>Vitales</taxon>
        <taxon>Vitaceae</taxon>
        <taxon>Viteae</taxon>
        <taxon>Vitis</taxon>
    </lineage>
</organism>
<dbReference type="Pfam" id="PF17919">
    <property type="entry name" value="RT_RNaseH_2"/>
    <property type="match status" value="1"/>
</dbReference>
<dbReference type="InterPro" id="IPR002156">
    <property type="entry name" value="RNaseH_domain"/>
</dbReference>
<evidence type="ECO:0000313" key="3">
    <source>
        <dbReference type="EMBL" id="CAN74514.1"/>
    </source>
</evidence>
<evidence type="ECO:0008006" key="4">
    <source>
        <dbReference type="Google" id="ProtNLM"/>
    </source>
</evidence>
<name>A5BG58_VITVI</name>
<dbReference type="PANTHER" id="PTHR48475">
    <property type="entry name" value="RIBONUCLEASE H"/>
    <property type="match status" value="1"/>
</dbReference>
<dbReference type="InterPro" id="IPR043128">
    <property type="entry name" value="Rev_trsase/Diguanyl_cyclase"/>
</dbReference>
<dbReference type="InterPro" id="IPR041577">
    <property type="entry name" value="RT_RNaseH_2"/>
</dbReference>
<dbReference type="EMBL" id="AM458383">
    <property type="protein sequence ID" value="CAN74514.1"/>
    <property type="molecule type" value="Genomic_DNA"/>
</dbReference>
<reference evidence="3" key="1">
    <citation type="journal article" date="2007" name="PLoS ONE">
        <title>The first genome sequence of an elite grapevine cultivar (Pinot noir Vitis vinifera L.): coping with a highly heterozygous genome.</title>
        <authorList>
            <person name="Velasco R."/>
            <person name="Zharkikh A."/>
            <person name="Troggio M."/>
            <person name="Cartwright D.A."/>
            <person name="Cestaro A."/>
            <person name="Pruss D."/>
            <person name="Pindo M."/>
            <person name="FitzGerald L.M."/>
            <person name="Vezzulli S."/>
            <person name="Reid J."/>
            <person name="Malacarne G."/>
            <person name="Iliev D."/>
            <person name="Coppola G."/>
            <person name="Wardell B."/>
            <person name="Micheletti D."/>
            <person name="Macalma T."/>
            <person name="Facci M."/>
            <person name="Mitchell J.T."/>
            <person name="Perazzolli M."/>
            <person name="Eldredge G."/>
            <person name="Gatto P."/>
            <person name="Oyzerski R."/>
            <person name="Moretto M."/>
            <person name="Gutin N."/>
            <person name="Stefanini M."/>
            <person name="Chen Y."/>
            <person name="Segala C."/>
            <person name="Davenport C."/>
            <person name="Dematte L."/>
            <person name="Mraz A."/>
            <person name="Battilana J."/>
            <person name="Stormo K."/>
            <person name="Costa F."/>
            <person name="Tao Q."/>
            <person name="Si-Ammour A."/>
            <person name="Harkins T."/>
            <person name="Lackey A."/>
            <person name="Perbost C."/>
            <person name="Taillon B."/>
            <person name="Stella A."/>
            <person name="Solovyev V."/>
            <person name="Fawcett J.A."/>
            <person name="Sterck L."/>
            <person name="Vandepoele K."/>
            <person name="Grando S.M."/>
            <person name="Toppo S."/>
            <person name="Moser C."/>
            <person name="Lanchbury J."/>
            <person name="Bogden R."/>
            <person name="Skolnick M."/>
            <person name="Sgaramella V."/>
            <person name="Bhatnagar S.K."/>
            <person name="Fontana P."/>
            <person name="Gutin A."/>
            <person name="Van de Peer Y."/>
            <person name="Salamini F."/>
            <person name="Viola R."/>
        </authorList>
    </citation>
    <scope>NUCLEOTIDE SEQUENCE</scope>
</reference>
<dbReference type="SUPFAM" id="SSF56672">
    <property type="entry name" value="DNA/RNA polymerases"/>
    <property type="match status" value="1"/>
</dbReference>
<dbReference type="InterPro" id="IPR036397">
    <property type="entry name" value="RNaseH_sf"/>
</dbReference>
<dbReference type="CDD" id="cd09279">
    <property type="entry name" value="RNase_HI_like"/>
    <property type="match status" value="1"/>
</dbReference>
<protein>
    <recommendedName>
        <fullName evidence="4">RNase H type-1 domain-containing protein</fullName>
    </recommendedName>
</protein>
<evidence type="ECO:0000259" key="2">
    <source>
        <dbReference type="Pfam" id="PF17919"/>
    </source>
</evidence>
<feature type="domain" description="RNase H type-1" evidence="1">
    <location>
        <begin position="108"/>
        <end position="198"/>
    </location>
</feature>
<dbReference type="PANTHER" id="PTHR48475:SF2">
    <property type="entry name" value="RIBONUCLEASE H"/>
    <property type="match status" value="1"/>
</dbReference>